<dbReference type="InterPro" id="IPR003313">
    <property type="entry name" value="AraC-bd"/>
</dbReference>
<keyword evidence="3" id="KW-0804">Transcription</keyword>
<dbReference type="PROSITE" id="PS00041">
    <property type="entry name" value="HTH_ARAC_FAMILY_1"/>
    <property type="match status" value="1"/>
</dbReference>
<gene>
    <name evidence="5" type="ORF">H9914_12635</name>
</gene>
<dbReference type="GO" id="GO:0043565">
    <property type="term" value="F:sequence-specific DNA binding"/>
    <property type="evidence" value="ECO:0007669"/>
    <property type="project" value="InterPro"/>
</dbReference>
<keyword evidence="1" id="KW-0805">Transcription regulation</keyword>
<dbReference type="InterPro" id="IPR018060">
    <property type="entry name" value="HTH_AraC"/>
</dbReference>
<dbReference type="EMBL" id="DWUY01000284">
    <property type="protein sequence ID" value="HJD29821.1"/>
    <property type="molecule type" value="Genomic_DNA"/>
</dbReference>
<dbReference type="PANTHER" id="PTHR43280">
    <property type="entry name" value="ARAC-FAMILY TRANSCRIPTIONAL REGULATOR"/>
    <property type="match status" value="1"/>
</dbReference>
<proteinExistence type="predicted"/>
<evidence type="ECO:0000256" key="3">
    <source>
        <dbReference type="ARBA" id="ARBA00023163"/>
    </source>
</evidence>
<dbReference type="InterPro" id="IPR018062">
    <property type="entry name" value="HTH_AraC-typ_CS"/>
</dbReference>
<evidence type="ECO:0000256" key="1">
    <source>
        <dbReference type="ARBA" id="ARBA00023015"/>
    </source>
</evidence>
<dbReference type="Gene3D" id="1.10.10.60">
    <property type="entry name" value="Homeodomain-like"/>
    <property type="match status" value="2"/>
</dbReference>
<dbReference type="PROSITE" id="PS01124">
    <property type="entry name" value="HTH_ARAC_FAMILY_2"/>
    <property type="match status" value="1"/>
</dbReference>
<dbReference type="InterPro" id="IPR020449">
    <property type="entry name" value="Tscrpt_reg_AraC-type_HTH"/>
</dbReference>
<dbReference type="AlphaFoldDB" id="A0A9D2QYT4"/>
<reference evidence="5" key="2">
    <citation type="submission" date="2021-04" db="EMBL/GenBank/DDBJ databases">
        <authorList>
            <person name="Gilroy R."/>
        </authorList>
    </citation>
    <scope>NUCLEOTIDE SEQUENCE</scope>
    <source>
        <strain evidence="5">ChiBcec6-4105</strain>
    </source>
</reference>
<organism evidence="5 6">
    <name type="scientific">Candidatus Blautia avicola</name>
    <dbReference type="NCBI Taxonomy" id="2838483"/>
    <lineage>
        <taxon>Bacteria</taxon>
        <taxon>Bacillati</taxon>
        <taxon>Bacillota</taxon>
        <taxon>Clostridia</taxon>
        <taxon>Lachnospirales</taxon>
        <taxon>Lachnospiraceae</taxon>
        <taxon>Blautia</taxon>
    </lineage>
</organism>
<dbReference type="PRINTS" id="PR00032">
    <property type="entry name" value="HTHARAC"/>
</dbReference>
<comment type="caution">
    <text evidence="5">The sequence shown here is derived from an EMBL/GenBank/DDBJ whole genome shotgun (WGS) entry which is preliminary data.</text>
</comment>
<dbReference type="SUPFAM" id="SSF51215">
    <property type="entry name" value="Regulatory protein AraC"/>
    <property type="match status" value="1"/>
</dbReference>
<dbReference type="Pfam" id="PF02311">
    <property type="entry name" value="AraC_binding"/>
    <property type="match status" value="1"/>
</dbReference>
<reference evidence="5" key="1">
    <citation type="journal article" date="2021" name="PeerJ">
        <title>Extensive microbial diversity within the chicken gut microbiome revealed by metagenomics and culture.</title>
        <authorList>
            <person name="Gilroy R."/>
            <person name="Ravi A."/>
            <person name="Getino M."/>
            <person name="Pursley I."/>
            <person name="Horton D.L."/>
            <person name="Alikhan N.F."/>
            <person name="Baker D."/>
            <person name="Gharbi K."/>
            <person name="Hall N."/>
            <person name="Watson M."/>
            <person name="Adriaenssens E.M."/>
            <person name="Foster-Nyarko E."/>
            <person name="Jarju S."/>
            <person name="Secka A."/>
            <person name="Antonio M."/>
            <person name="Oren A."/>
            <person name="Chaudhuri R.R."/>
            <person name="La Ragione R."/>
            <person name="Hildebrand F."/>
            <person name="Pallen M.J."/>
        </authorList>
    </citation>
    <scope>NUCLEOTIDE SEQUENCE</scope>
    <source>
        <strain evidence="5">ChiBcec6-4105</strain>
    </source>
</reference>
<evidence type="ECO:0000259" key="4">
    <source>
        <dbReference type="PROSITE" id="PS01124"/>
    </source>
</evidence>
<accession>A0A9D2QYT4</accession>
<dbReference type="InterPro" id="IPR009057">
    <property type="entry name" value="Homeodomain-like_sf"/>
</dbReference>
<dbReference type="Pfam" id="PF12833">
    <property type="entry name" value="HTH_18"/>
    <property type="match status" value="1"/>
</dbReference>
<dbReference type="SMART" id="SM00342">
    <property type="entry name" value="HTH_ARAC"/>
    <property type="match status" value="1"/>
</dbReference>
<dbReference type="GO" id="GO:0003700">
    <property type="term" value="F:DNA-binding transcription factor activity"/>
    <property type="evidence" value="ECO:0007669"/>
    <property type="project" value="InterPro"/>
</dbReference>
<evidence type="ECO:0000313" key="6">
    <source>
        <dbReference type="Proteomes" id="UP000823892"/>
    </source>
</evidence>
<sequence length="290" mass="33874">MKIEEIQEKVMIPNEQGIVKKRGIYFYSPSDFAKDHLFCVLWGGEYTCVPPYQIRRKGLELFLAFRILSGELYFEYEGKDFAAGEGDIILLDCRKVHYYYVKTRVSFQFFHFTGNCSQEYLELLYEKSGARFHYKSGTGAVFAEILEELSRPQPEEHRLSYLLHDLLGILAAKEPVSMDPCVAEAINYIQERYMEEISVEDIAEKASLSKYHFSRIFRDQTGCSPHQYLISFRIRKARELIMETKLSIENIGLQCGFSSSSHFIRAFKKEMDFTPASYRKYFDPDGFQKI</sequence>
<evidence type="ECO:0000313" key="5">
    <source>
        <dbReference type="EMBL" id="HJD29821.1"/>
    </source>
</evidence>
<feature type="domain" description="HTH araC/xylS-type" evidence="4">
    <location>
        <begin position="183"/>
        <end position="281"/>
    </location>
</feature>
<dbReference type="SUPFAM" id="SSF46689">
    <property type="entry name" value="Homeodomain-like"/>
    <property type="match status" value="2"/>
</dbReference>
<dbReference type="InterPro" id="IPR037923">
    <property type="entry name" value="HTH-like"/>
</dbReference>
<evidence type="ECO:0000256" key="2">
    <source>
        <dbReference type="ARBA" id="ARBA00023125"/>
    </source>
</evidence>
<keyword evidence="2" id="KW-0238">DNA-binding</keyword>
<dbReference type="PANTHER" id="PTHR43280:SF2">
    <property type="entry name" value="HTH-TYPE TRANSCRIPTIONAL REGULATOR EXSA"/>
    <property type="match status" value="1"/>
</dbReference>
<protein>
    <submittedName>
        <fullName evidence="5">AraC family transcriptional regulator</fullName>
    </submittedName>
</protein>
<dbReference type="Proteomes" id="UP000823892">
    <property type="component" value="Unassembled WGS sequence"/>
</dbReference>
<name>A0A9D2QYT4_9FIRM</name>